<keyword evidence="5 7" id="KW-0862">Zinc</keyword>
<dbReference type="InterPro" id="IPR036398">
    <property type="entry name" value="CA_dom_sf"/>
</dbReference>
<accession>A0A4R6YTA6</accession>
<dbReference type="Gene3D" id="3.10.200.10">
    <property type="entry name" value="Alpha carbonic anhydrase"/>
    <property type="match status" value="1"/>
</dbReference>
<dbReference type="Proteomes" id="UP000295293">
    <property type="component" value="Unassembled WGS sequence"/>
</dbReference>
<sequence>MHSVIFKTLFAATSIASLAFGATAAASEPTPWNYAEGTEHWGYLSPEFSACRDGLMQSPIDVSRVAAHTRALPALSFAYATSASVNVINKGHTIQTEPAAAGNALLIGNKRYELAQFHVHTPSENFLDGEQYPLEVHFVHQAADGSRAVVGVFYDEGPADAQLQKIITAIPSEESGQSRVNALNLRSLIPSGSSYRFSGSLTTPPCSEGIAWHVMGRPKTASITQLAAFDARYSGLEFPGGNRRPVQSLNGRAISTEARDD</sequence>
<evidence type="ECO:0000256" key="3">
    <source>
        <dbReference type="ARBA" id="ARBA00014628"/>
    </source>
</evidence>
<dbReference type="AlphaFoldDB" id="A0A4R6YTA6"/>
<dbReference type="GO" id="GO:0008270">
    <property type="term" value="F:zinc ion binding"/>
    <property type="evidence" value="ECO:0007669"/>
    <property type="project" value="UniProtKB-UniRule"/>
</dbReference>
<organism evidence="10 11">
    <name type="scientific">Tahibacter aquaticus</name>
    <dbReference type="NCBI Taxonomy" id="520092"/>
    <lineage>
        <taxon>Bacteria</taxon>
        <taxon>Pseudomonadati</taxon>
        <taxon>Pseudomonadota</taxon>
        <taxon>Gammaproteobacteria</taxon>
        <taxon>Lysobacterales</taxon>
        <taxon>Rhodanobacteraceae</taxon>
        <taxon>Tahibacter</taxon>
    </lineage>
</organism>
<evidence type="ECO:0000313" key="10">
    <source>
        <dbReference type="EMBL" id="TDR41627.1"/>
    </source>
</evidence>
<dbReference type="EC" id="4.2.1.1" evidence="2 7"/>
<keyword evidence="7" id="KW-0732">Signal</keyword>
<dbReference type="SMART" id="SM01057">
    <property type="entry name" value="Carb_anhydrase"/>
    <property type="match status" value="1"/>
</dbReference>
<feature type="domain" description="Alpha-carbonic anhydrase" evidence="9">
    <location>
        <begin position="30"/>
        <end position="258"/>
    </location>
</feature>
<comment type="cofactor">
    <cofactor evidence="1 7">
        <name>Zn(2+)</name>
        <dbReference type="ChEBI" id="CHEBI:29105"/>
    </cofactor>
</comment>
<feature type="region of interest" description="Disordered" evidence="8">
    <location>
        <begin position="240"/>
        <end position="261"/>
    </location>
</feature>
<reference evidence="10 11" key="1">
    <citation type="submission" date="2019-03" db="EMBL/GenBank/DDBJ databases">
        <title>Genomic Encyclopedia of Type Strains, Phase IV (KMG-IV): sequencing the most valuable type-strain genomes for metagenomic binning, comparative biology and taxonomic classification.</title>
        <authorList>
            <person name="Goeker M."/>
        </authorList>
    </citation>
    <scope>NUCLEOTIDE SEQUENCE [LARGE SCALE GENOMIC DNA]</scope>
    <source>
        <strain evidence="10 11">DSM 21667</strain>
    </source>
</reference>
<evidence type="ECO:0000256" key="1">
    <source>
        <dbReference type="ARBA" id="ARBA00001947"/>
    </source>
</evidence>
<dbReference type="InterPro" id="IPR041891">
    <property type="entry name" value="Alpha_CA_prokaryot-like"/>
</dbReference>
<evidence type="ECO:0000256" key="8">
    <source>
        <dbReference type="SAM" id="MobiDB-lite"/>
    </source>
</evidence>
<evidence type="ECO:0000259" key="9">
    <source>
        <dbReference type="PROSITE" id="PS51144"/>
    </source>
</evidence>
<keyword evidence="11" id="KW-1185">Reference proteome</keyword>
<dbReference type="InterPro" id="IPR018338">
    <property type="entry name" value="Carbonic_anhydrase_a-class_CS"/>
</dbReference>
<feature type="chain" id="PRO_5025099034" description="Carbonic anhydrase" evidence="7">
    <location>
        <begin position="25"/>
        <end position="261"/>
    </location>
</feature>
<dbReference type="RefSeq" id="WP_166654143.1">
    <property type="nucleotide sequence ID" value="NZ_SNZH01000010.1"/>
</dbReference>
<dbReference type="SUPFAM" id="SSF51069">
    <property type="entry name" value="Carbonic anhydrase"/>
    <property type="match status" value="1"/>
</dbReference>
<comment type="similarity">
    <text evidence="7">Belongs to the alpha-carbonic anhydrase family.</text>
</comment>
<protein>
    <recommendedName>
        <fullName evidence="3 7">Carbonic anhydrase</fullName>
        <ecNumber evidence="2 7">4.2.1.1</ecNumber>
    </recommendedName>
</protein>
<dbReference type="CDD" id="cd03124">
    <property type="entry name" value="alpha_CA_prokaryotic_like"/>
    <property type="match status" value="1"/>
</dbReference>
<comment type="catalytic activity">
    <reaction evidence="7">
        <text>hydrogencarbonate + H(+) = CO2 + H2O</text>
        <dbReference type="Rhea" id="RHEA:10748"/>
        <dbReference type="ChEBI" id="CHEBI:15377"/>
        <dbReference type="ChEBI" id="CHEBI:15378"/>
        <dbReference type="ChEBI" id="CHEBI:16526"/>
        <dbReference type="ChEBI" id="CHEBI:17544"/>
        <dbReference type="EC" id="4.2.1.1"/>
    </reaction>
</comment>
<evidence type="ECO:0000256" key="4">
    <source>
        <dbReference type="ARBA" id="ARBA00022723"/>
    </source>
</evidence>
<comment type="function">
    <text evidence="7">Reversible hydration of carbon dioxide.</text>
</comment>
<name>A0A4R6YTA6_9GAMM</name>
<evidence type="ECO:0000256" key="5">
    <source>
        <dbReference type="ARBA" id="ARBA00022833"/>
    </source>
</evidence>
<dbReference type="PANTHER" id="PTHR18952">
    <property type="entry name" value="CARBONIC ANHYDRASE"/>
    <property type="match status" value="1"/>
</dbReference>
<feature type="signal peptide" evidence="7">
    <location>
        <begin position="1"/>
        <end position="24"/>
    </location>
</feature>
<dbReference type="InterPro" id="IPR023561">
    <property type="entry name" value="Carbonic_anhydrase_a-class"/>
</dbReference>
<evidence type="ECO:0000313" key="11">
    <source>
        <dbReference type="Proteomes" id="UP000295293"/>
    </source>
</evidence>
<evidence type="ECO:0000256" key="6">
    <source>
        <dbReference type="ARBA" id="ARBA00023239"/>
    </source>
</evidence>
<dbReference type="EMBL" id="SNZH01000010">
    <property type="protein sequence ID" value="TDR41627.1"/>
    <property type="molecule type" value="Genomic_DNA"/>
</dbReference>
<dbReference type="Pfam" id="PF00194">
    <property type="entry name" value="Carb_anhydrase"/>
    <property type="match status" value="1"/>
</dbReference>
<evidence type="ECO:0000256" key="2">
    <source>
        <dbReference type="ARBA" id="ARBA00012925"/>
    </source>
</evidence>
<dbReference type="GO" id="GO:0006730">
    <property type="term" value="P:one-carbon metabolic process"/>
    <property type="evidence" value="ECO:0007669"/>
    <property type="project" value="TreeGrafter"/>
</dbReference>
<dbReference type="PANTHER" id="PTHR18952:SF208">
    <property type="entry name" value="CARBONIC ANHYDRASE XA-RELATED"/>
    <property type="match status" value="1"/>
</dbReference>
<evidence type="ECO:0000256" key="7">
    <source>
        <dbReference type="RuleBase" id="RU367011"/>
    </source>
</evidence>
<gene>
    <name evidence="10" type="ORF">DFR29_110110</name>
</gene>
<dbReference type="GO" id="GO:0004089">
    <property type="term" value="F:carbonate dehydratase activity"/>
    <property type="evidence" value="ECO:0007669"/>
    <property type="project" value="UniProtKB-UniRule"/>
</dbReference>
<proteinExistence type="inferred from homology"/>
<keyword evidence="6 7" id="KW-0456">Lyase</keyword>
<dbReference type="PROSITE" id="PS00162">
    <property type="entry name" value="ALPHA_CA_1"/>
    <property type="match status" value="1"/>
</dbReference>
<dbReference type="InterPro" id="IPR001148">
    <property type="entry name" value="CA_dom"/>
</dbReference>
<dbReference type="PROSITE" id="PS51144">
    <property type="entry name" value="ALPHA_CA_2"/>
    <property type="match status" value="1"/>
</dbReference>
<comment type="caution">
    <text evidence="10">The sequence shown here is derived from an EMBL/GenBank/DDBJ whole genome shotgun (WGS) entry which is preliminary data.</text>
</comment>
<keyword evidence="4 7" id="KW-0479">Metal-binding</keyword>